<evidence type="ECO:0000313" key="9">
    <source>
        <dbReference type="Proteomes" id="UP000678393"/>
    </source>
</evidence>
<accession>A0A8S3YUM6</accession>
<dbReference type="PANTHER" id="PTHR24416:SF489">
    <property type="entry name" value="PROTEIN KINASE DOMAIN-CONTAINING PROTEIN"/>
    <property type="match status" value="1"/>
</dbReference>
<reference evidence="8" key="1">
    <citation type="submission" date="2021-04" db="EMBL/GenBank/DDBJ databases">
        <authorList>
            <consortium name="Molecular Ecology Group"/>
        </authorList>
    </citation>
    <scope>NUCLEOTIDE SEQUENCE</scope>
</reference>
<sequence length="446" mass="49628">MEEKLDFFSEVDMMKCFKHENIVLLLGVCTRKEPIYAVMEFLLHGDLKTYLLSRRSLVGQGVKEAEDVKAENLTQMAVDVAQGLSYLHCLKYVHRDLACRNCLVHANKTVKIGDFGMTRHVSSVDYYRFSRKGMLPVRWTAPEALKDGIYSAKSDIWSYGVLVFEIVTFGSFPYQGLSNKEVIDYVSKGNQLMLPDKCPGALKSFIHWCMSVDPGYRPDLDDILSYLNYSPAFLTPCLDVPTTSVVHEDTDSLEIRLPVSASQNTAAPGPPISLHHSSQRNHGWQGKLKYKRKTFSVPGLVSFGKSSKSSLVNRSPVSLSRSSSLCSATLHSSSLCGLPSCGIRGGWGLGESLDEGIDDRGDRLKNEIMGLKEHETPKPDRKSERREVICNVEIDVHNVEHRASIEFDHIRYSSTAGSDKGELSSGYVSQNSKGESKQICQTVTSL</sequence>
<name>A0A8S3YUM6_9EUPU</name>
<dbReference type="InterPro" id="IPR001245">
    <property type="entry name" value="Ser-Thr/Tyr_kinase_cat_dom"/>
</dbReference>
<evidence type="ECO:0000256" key="1">
    <source>
        <dbReference type="ARBA" id="ARBA00022553"/>
    </source>
</evidence>
<feature type="domain" description="Protein kinase" evidence="7">
    <location>
        <begin position="1"/>
        <end position="233"/>
    </location>
</feature>
<protein>
    <recommendedName>
        <fullName evidence="7">Protein kinase domain-containing protein</fullName>
    </recommendedName>
</protein>
<dbReference type="InterPro" id="IPR011009">
    <property type="entry name" value="Kinase-like_dom_sf"/>
</dbReference>
<evidence type="ECO:0000259" key="7">
    <source>
        <dbReference type="PROSITE" id="PS50011"/>
    </source>
</evidence>
<evidence type="ECO:0000313" key="8">
    <source>
        <dbReference type="EMBL" id="CAG5120743.1"/>
    </source>
</evidence>
<evidence type="ECO:0000256" key="2">
    <source>
        <dbReference type="ARBA" id="ARBA00022679"/>
    </source>
</evidence>
<dbReference type="PROSITE" id="PS50011">
    <property type="entry name" value="PROTEIN_KINASE_DOM"/>
    <property type="match status" value="1"/>
</dbReference>
<evidence type="ECO:0000256" key="3">
    <source>
        <dbReference type="ARBA" id="ARBA00022741"/>
    </source>
</evidence>
<dbReference type="InterPro" id="IPR050122">
    <property type="entry name" value="RTK"/>
</dbReference>
<dbReference type="GO" id="GO:0043235">
    <property type="term" value="C:receptor complex"/>
    <property type="evidence" value="ECO:0007669"/>
    <property type="project" value="TreeGrafter"/>
</dbReference>
<dbReference type="SMART" id="SM00220">
    <property type="entry name" value="S_TKc"/>
    <property type="match status" value="1"/>
</dbReference>
<dbReference type="SUPFAM" id="SSF56112">
    <property type="entry name" value="Protein kinase-like (PK-like)"/>
    <property type="match status" value="1"/>
</dbReference>
<dbReference type="AlphaFoldDB" id="A0A8S3YUM6"/>
<dbReference type="GO" id="GO:0005524">
    <property type="term" value="F:ATP binding"/>
    <property type="evidence" value="ECO:0007669"/>
    <property type="project" value="UniProtKB-KW"/>
</dbReference>
<dbReference type="CDD" id="cd00192">
    <property type="entry name" value="PTKc"/>
    <property type="match status" value="1"/>
</dbReference>
<dbReference type="GO" id="GO:0004714">
    <property type="term" value="F:transmembrane receptor protein tyrosine kinase activity"/>
    <property type="evidence" value="ECO:0007669"/>
    <property type="project" value="TreeGrafter"/>
</dbReference>
<dbReference type="PRINTS" id="PR00109">
    <property type="entry name" value="TYRKINASE"/>
</dbReference>
<gene>
    <name evidence="8" type="ORF">CUNI_LOCUS6301</name>
</gene>
<keyword evidence="2" id="KW-0808">Transferase</keyword>
<dbReference type="Proteomes" id="UP000678393">
    <property type="component" value="Unassembled WGS sequence"/>
</dbReference>
<proteinExistence type="predicted"/>
<dbReference type="EMBL" id="CAJHNH020000957">
    <property type="protein sequence ID" value="CAG5120743.1"/>
    <property type="molecule type" value="Genomic_DNA"/>
</dbReference>
<dbReference type="GO" id="GO:0007169">
    <property type="term" value="P:cell surface receptor protein tyrosine kinase signaling pathway"/>
    <property type="evidence" value="ECO:0007669"/>
    <property type="project" value="TreeGrafter"/>
</dbReference>
<dbReference type="InterPro" id="IPR020635">
    <property type="entry name" value="Tyr_kinase_cat_dom"/>
</dbReference>
<keyword evidence="5" id="KW-0067">ATP-binding</keyword>
<dbReference type="InterPro" id="IPR000719">
    <property type="entry name" value="Prot_kinase_dom"/>
</dbReference>
<evidence type="ECO:0000256" key="4">
    <source>
        <dbReference type="ARBA" id="ARBA00022777"/>
    </source>
</evidence>
<dbReference type="GO" id="GO:0005886">
    <property type="term" value="C:plasma membrane"/>
    <property type="evidence" value="ECO:0007669"/>
    <property type="project" value="TreeGrafter"/>
</dbReference>
<keyword evidence="1" id="KW-0597">Phosphoprotein</keyword>
<dbReference type="OrthoDB" id="73209at2759"/>
<dbReference type="SMART" id="SM00219">
    <property type="entry name" value="TyrKc"/>
    <property type="match status" value="1"/>
</dbReference>
<evidence type="ECO:0000256" key="5">
    <source>
        <dbReference type="ARBA" id="ARBA00022840"/>
    </source>
</evidence>
<dbReference type="Gene3D" id="1.10.510.10">
    <property type="entry name" value="Transferase(Phosphotransferase) domain 1"/>
    <property type="match status" value="1"/>
</dbReference>
<keyword evidence="6" id="KW-0829">Tyrosine-protein kinase</keyword>
<keyword evidence="3" id="KW-0547">Nucleotide-binding</keyword>
<dbReference type="PANTHER" id="PTHR24416">
    <property type="entry name" value="TYROSINE-PROTEIN KINASE RECEPTOR"/>
    <property type="match status" value="1"/>
</dbReference>
<dbReference type="Pfam" id="PF07714">
    <property type="entry name" value="PK_Tyr_Ser-Thr"/>
    <property type="match status" value="1"/>
</dbReference>
<keyword evidence="4" id="KW-0418">Kinase</keyword>
<comment type="caution">
    <text evidence="8">The sequence shown here is derived from an EMBL/GenBank/DDBJ whole genome shotgun (WGS) entry which is preliminary data.</text>
</comment>
<dbReference type="PROSITE" id="PS00109">
    <property type="entry name" value="PROTEIN_KINASE_TYR"/>
    <property type="match status" value="1"/>
</dbReference>
<evidence type="ECO:0000256" key="6">
    <source>
        <dbReference type="ARBA" id="ARBA00023137"/>
    </source>
</evidence>
<keyword evidence="9" id="KW-1185">Reference proteome</keyword>
<dbReference type="FunFam" id="1.10.510.10:FF:000554">
    <property type="entry name" value="Predicted protein"/>
    <property type="match status" value="1"/>
</dbReference>
<dbReference type="Gene3D" id="3.30.200.20">
    <property type="entry name" value="Phosphorylase Kinase, domain 1"/>
    <property type="match status" value="1"/>
</dbReference>
<organism evidence="8 9">
    <name type="scientific">Candidula unifasciata</name>
    <dbReference type="NCBI Taxonomy" id="100452"/>
    <lineage>
        <taxon>Eukaryota</taxon>
        <taxon>Metazoa</taxon>
        <taxon>Spiralia</taxon>
        <taxon>Lophotrochozoa</taxon>
        <taxon>Mollusca</taxon>
        <taxon>Gastropoda</taxon>
        <taxon>Heterobranchia</taxon>
        <taxon>Euthyneura</taxon>
        <taxon>Panpulmonata</taxon>
        <taxon>Eupulmonata</taxon>
        <taxon>Stylommatophora</taxon>
        <taxon>Helicina</taxon>
        <taxon>Helicoidea</taxon>
        <taxon>Geomitridae</taxon>
        <taxon>Candidula</taxon>
    </lineage>
</organism>
<dbReference type="InterPro" id="IPR008266">
    <property type="entry name" value="Tyr_kinase_AS"/>
</dbReference>